<evidence type="ECO:0000313" key="2">
    <source>
        <dbReference type="Proteomes" id="UP000478052"/>
    </source>
</evidence>
<organism evidence="1 2">
    <name type="scientific">Aphis craccivora</name>
    <name type="common">Cowpea aphid</name>
    <dbReference type="NCBI Taxonomy" id="307492"/>
    <lineage>
        <taxon>Eukaryota</taxon>
        <taxon>Metazoa</taxon>
        <taxon>Ecdysozoa</taxon>
        <taxon>Arthropoda</taxon>
        <taxon>Hexapoda</taxon>
        <taxon>Insecta</taxon>
        <taxon>Pterygota</taxon>
        <taxon>Neoptera</taxon>
        <taxon>Paraneoptera</taxon>
        <taxon>Hemiptera</taxon>
        <taxon>Sternorrhyncha</taxon>
        <taxon>Aphidomorpha</taxon>
        <taxon>Aphidoidea</taxon>
        <taxon>Aphididae</taxon>
        <taxon>Aphidini</taxon>
        <taxon>Aphis</taxon>
        <taxon>Aphis</taxon>
    </lineage>
</organism>
<dbReference type="OrthoDB" id="6159421at2759"/>
<sequence length="109" mass="13133">MKLRHLFLNWSLPLFTRYTDYYEFNMYFQTEQVVILELHDKIINLYREILLCFLKRNYVLQTSLDNINPNNGEFQLIDTELYLGVGTIIIACLWWQPRVPGLPLQFSKN</sequence>
<dbReference type="EMBL" id="VUJU01012088">
    <property type="protein sequence ID" value="KAF0708778.1"/>
    <property type="molecule type" value="Genomic_DNA"/>
</dbReference>
<name>A0A6G0VTE4_APHCR</name>
<comment type="caution">
    <text evidence="1">The sequence shown here is derived from an EMBL/GenBank/DDBJ whole genome shotgun (WGS) entry which is preliminary data.</text>
</comment>
<dbReference type="Proteomes" id="UP000478052">
    <property type="component" value="Unassembled WGS sequence"/>
</dbReference>
<accession>A0A6G0VTE4</accession>
<gene>
    <name evidence="1" type="ORF">FWK35_00026302</name>
</gene>
<evidence type="ECO:0000313" key="1">
    <source>
        <dbReference type="EMBL" id="KAF0708778.1"/>
    </source>
</evidence>
<dbReference type="AlphaFoldDB" id="A0A6G0VTE4"/>
<reference evidence="1 2" key="1">
    <citation type="submission" date="2019-08" db="EMBL/GenBank/DDBJ databases">
        <title>Whole genome of Aphis craccivora.</title>
        <authorList>
            <person name="Voronova N.V."/>
            <person name="Shulinski R.S."/>
            <person name="Bandarenka Y.V."/>
            <person name="Zhorov D.G."/>
            <person name="Warner D."/>
        </authorList>
    </citation>
    <scope>NUCLEOTIDE SEQUENCE [LARGE SCALE GENOMIC DNA]</scope>
    <source>
        <strain evidence="1">180601</strain>
        <tissue evidence="1">Whole Body</tissue>
    </source>
</reference>
<keyword evidence="2" id="KW-1185">Reference proteome</keyword>
<proteinExistence type="predicted"/>
<protein>
    <submittedName>
        <fullName evidence="1">Uncharacterized protein</fullName>
    </submittedName>
</protein>